<sequence>MIRDQLIEGTSSPRIRERLLSLSELTLETALTVARQMEPAKKEAVIISTLEANVSVQMTKRYSLQNARRSNDRSVSSQRCYRCGSNLHLANYLKCPAKHAQCRKMGHFAQVCRSVNSQKQSKTVHSLLSAHASDADRLYVHVSISSGSDSCAPRSVQINRFACYVHEKCPAYLECFPAVVRYKGRTASANFFVGPSGTPLLGTDLNGALKIAIRGMRVVSTLSTTFGPCRAISSIKNFVHEVKERSDVKPAQQKMRRPSLSVRNAEEDSNHEMLVQISKELPAVKYDDIAKATEHCMLLQKVIDCVQNGWPKNMKDIEERLIPFFRIKYELAVQDGCLIRGRHRIVIPQSLQGSLVSLAHESHQGIARTKSRL</sequence>
<dbReference type="PANTHER" id="PTHR37984:SF5">
    <property type="entry name" value="PROTEIN NYNRIN-LIKE"/>
    <property type="match status" value="1"/>
</dbReference>
<name>A0A085LY15_9BILA</name>
<dbReference type="Proteomes" id="UP000030764">
    <property type="component" value="Unassembled WGS sequence"/>
</dbReference>
<dbReference type="Gene3D" id="4.10.60.10">
    <property type="entry name" value="Zinc finger, CCHC-type"/>
    <property type="match status" value="1"/>
</dbReference>
<gene>
    <name evidence="1" type="ORF">M513_09328</name>
</gene>
<reference evidence="1 2" key="1">
    <citation type="journal article" date="2014" name="Nat. Genet.">
        <title>Genome and transcriptome of the porcine whipworm Trichuris suis.</title>
        <authorList>
            <person name="Jex A.R."/>
            <person name="Nejsum P."/>
            <person name="Schwarz E.M."/>
            <person name="Hu L."/>
            <person name="Young N.D."/>
            <person name="Hall R.S."/>
            <person name="Korhonen P.K."/>
            <person name="Liao S."/>
            <person name="Thamsborg S."/>
            <person name="Xia J."/>
            <person name="Xu P."/>
            <person name="Wang S."/>
            <person name="Scheerlinck J.P."/>
            <person name="Hofmann A."/>
            <person name="Sternberg P.W."/>
            <person name="Wang J."/>
            <person name="Gasser R.B."/>
        </authorList>
    </citation>
    <scope>NUCLEOTIDE SEQUENCE [LARGE SCALE GENOMIC DNA]</scope>
    <source>
        <strain evidence="1">DCEP-RM93M</strain>
    </source>
</reference>
<evidence type="ECO:0000313" key="2">
    <source>
        <dbReference type="Proteomes" id="UP000030764"/>
    </source>
</evidence>
<organism evidence="1 2">
    <name type="scientific">Trichuris suis</name>
    <name type="common">pig whipworm</name>
    <dbReference type="NCBI Taxonomy" id="68888"/>
    <lineage>
        <taxon>Eukaryota</taxon>
        <taxon>Metazoa</taxon>
        <taxon>Ecdysozoa</taxon>
        <taxon>Nematoda</taxon>
        <taxon>Enoplea</taxon>
        <taxon>Dorylaimia</taxon>
        <taxon>Trichinellida</taxon>
        <taxon>Trichuridae</taxon>
        <taxon>Trichuris</taxon>
    </lineage>
</organism>
<dbReference type="EMBL" id="KL363263">
    <property type="protein sequence ID" value="KFD49861.1"/>
    <property type="molecule type" value="Genomic_DNA"/>
</dbReference>
<dbReference type="PANTHER" id="PTHR37984">
    <property type="entry name" value="PROTEIN CBG26694"/>
    <property type="match status" value="1"/>
</dbReference>
<keyword evidence="2" id="KW-1185">Reference proteome</keyword>
<evidence type="ECO:0000313" key="1">
    <source>
        <dbReference type="EMBL" id="KFD49861.1"/>
    </source>
</evidence>
<proteinExistence type="predicted"/>
<accession>A0A085LY15</accession>
<protein>
    <submittedName>
        <fullName evidence="1">Uncharacterized protein</fullName>
    </submittedName>
</protein>
<dbReference type="AlphaFoldDB" id="A0A085LY15"/>
<dbReference type="InterPro" id="IPR050951">
    <property type="entry name" value="Retrovirus_Pol_polyprotein"/>
</dbReference>